<dbReference type="GO" id="GO:0000049">
    <property type="term" value="F:tRNA binding"/>
    <property type="evidence" value="ECO:0007669"/>
    <property type="project" value="TreeGrafter"/>
</dbReference>
<gene>
    <name evidence="5" type="ORF">HD556DRAFT_172106</name>
</gene>
<dbReference type="GO" id="GO:0005525">
    <property type="term" value="F:GTP binding"/>
    <property type="evidence" value="ECO:0007669"/>
    <property type="project" value="UniProtKB-KW"/>
</dbReference>
<dbReference type="GO" id="GO:0005850">
    <property type="term" value="C:eukaryotic translation initiation factor 2 complex"/>
    <property type="evidence" value="ECO:0007669"/>
    <property type="project" value="TreeGrafter"/>
</dbReference>
<dbReference type="InterPro" id="IPR027417">
    <property type="entry name" value="P-loop_NTPase"/>
</dbReference>
<dbReference type="Gene3D" id="2.40.30.10">
    <property type="entry name" value="Translation factors"/>
    <property type="match status" value="1"/>
</dbReference>
<dbReference type="InterPro" id="IPR009000">
    <property type="entry name" value="Transl_B-barrel_sf"/>
</dbReference>
<accession>A0A9P7D9A9</accession>
<dbReference type="PANTHER" id="PTHR42854:SF3">
    <property type="entry name" value="EUKARYOTIC TRANSLATION INITIATION FACTOR 2 SUBUNIT 3-RELATED"/>
    <property type="match status" value="1"/>
</dbReference>
<sequence length="217" mass="23894">MISSSRILFDLVMDAVLLLIAGNETCPRPQTSEHFARVEIMKLGSIHILQNKVDLIRLLSSKAIVVFIKGTVVTHRFFMQPKHNTDAVIVYLSCPRLCFSIPVSSVPSMSTNLVLRSASSKLVLLVVSFSRVRPVSSRIVSLHAENNRLQLAVSGGLIGIPTMFDPTLCRADRLVGQVLGAVEKLPKVYTAVFDGISYKGEETNKGFKTRQERAPSD</sequence>
<dbReference type="GeneID" id="64603559"/>
<dbReference type="Proteomes" id="UP000719766">
    <property type="component" value="Unassembled WGS sequence"/>
</dbReference>
<dbReference type="RefSeq" id="XP_041152450.1">
    <property type="nucleotide sequence ID" value="XM_041309795.1"/>
</dbReference>
<dbReference type="PANTHER" id="PTHR42854">
    <property type="entry name" value="EUKARYOTIC TRANSLATION INITIATION FACTOR 2 SUBUNIT 3 FAMILY MEMBER"/>
    <property type="match status" value="1"/>
</dbReference>
<dbReference type="OrthoDB" id="2682308at2759"/>
<proteinExistence type="predicted"/>
<dbReference type="AlphaFoldDB" id="A0A9P7D9A9"/>
<feature type="signal peptide" evidence="4">
    <location>
        <begin position="1"/>
        <end position="22"/>
    </location>
</feature>
<keyword evidence="3" id="KW-0342">GTP-binding</keyword>
<dbReference type="SUPFAM" id="SSF50447">
    <property type="entry name" value="Translation proteins"/>
    <property type="match status" value="1"/>
</dbReference>
<evidence type="ECO:0000256" key="3">
    <source>
        <dbReference type="ARBA" id="ARBA00023134"/>
    </source>
</evidence>
<dbReference type="GO" id="GO:0001731">
    <property type="term" value="P:formation of translation preinitiation complex"/>
    <property type="evidence" value="ECO:0007669"/>
    <property type="project" value="TreeGrafter"/>
</dbReference>
<reference evidence="5" key="1">
    <citation type="journal article" date="2020" name="New Phytol.">
        <title>Comparative genomics reveals dynamic genome evolution in host specialist ectomycorrhizal fungi.</title>
        <authorList>
            <person name="Lofgren L.A."/>
            <person name="Nguyen N.H."/>
            <person name="Vilgalys R."/>
            <person name="Ruytinx J."/>
            <person name="Liao H.L."/>
            <person name="Branco S."/>
            <person name="Kuo A."/>
            <person name="LaButti K."/>
            <person name="Lipzen A."/>
            <person name="Andreopoulos W."/>
            <person name="Pangilinan J."/>
            <person name="Riley R."/>
            <person name="Hundley H."/>
            <person name="Na H."/>
            <person name="Barry K."/>
            <person name="Grigoriev I.V."/>
            <person name="Stajich J.E."/>
            <person name="Kennedy P.G."/>
        </authorList>
    </citation>
    <scope>NUCLEOTIDE SEQUENCE</scope>
    <source>
        <strain evidence="5">S12</strain>
    </source>
</reference>
<evidence type="ECO:0000256" key="4">
    <source>
        <dbReference type="SAM" id="SignalP"/>
    </source>
</evidence>
<organism evidence="5 6">
    <name type="scientific">Suillus plorans</name>
    <dbReference type="NCBI Taxonomy" id="116603"/>
    <lineage>
        <taxon>Eukaryota</taxon>
        <taxon>Fungi</taxon>
        <taxon>Dikarya</taxon>
        <taxon>Basidiomycota</taxon>
        <taxon>Agaricomycotina</taxon>
        <taxon>Agaricomycetes</taxon>
        <taxon>Agaricomycetidae</taxon>
        <taxon>Boletales</taxon>
        <taxon>Suillineae</taxon>
        <taxon>Suillaceae</taxon>
        <taxon>Suillus</taxon>
    </lineage>
</organism>
<evidence type="ECO:0000256" key="2">
    <source>
        <dbReference type="ARBA" id="ARBA00022917"/>
    </source>
</evidence>
<dbReference type="InterPro" id="IPR050543">
    <property type="entry name" value="eIF2G"/>
</dbReference>
<keyword evidence="4" id="KW-0732">Signal</keyword>
<keyword evidence="6" id="KW-1185">Reference proteome</keyword>
<evidence type="ECO:0000313" key="5">
    <source>
        <dbReference type="EMBL" id="KAG1784965.1"/>
    </source>
</evidence>
<feature type="chain" id="PRO_5040247461" evidence="4">
    <location>
        <begin position="23"/>
        <end position="217"/>
    </location>
</feature>
<dbReference type="GO" id="GO:0003743">
    <property type="term" value="F:translation initiation factor activity"/>
    <property type="evidence" value="ECO:0007669"/>
    <property type="project" value="TreeGrafter"/>
</dbReference>
<evidence type="ECO:0000313" key="6">
    <source>
        <dbReference type="Proteomes" id="UP000719766"/>
    </source>
</evidence>
<dbReference type="GO" id="GO:0005829">
    <property type="term" value="C:cytosol"/>
    <property type="evidence" value="ECO:0007669"/>
    <property type="project" value="TreeGrafter"/>
</dbReference>
<evidence type="ECO:0000256" key="1">
    <source>
        <dbReference type="ARBA" id="ARBA00022741"/>
    </source>
</evidence>
<protein>
    <submittedName>
        <fullName evidence="5">Uncharacterized protein</fullName>
    </submittedName>
</protein>
<name>A0A9P7D9A9_9AGAM</name>
<dbReference type="EMBL" id="JABBWE010000123">
    <property type="protein sequence ID" value="KAG1784965.1"/>
    <property type="molecule type" value="Genomic_DNA"/>
</dbReference>
<keyword evidence="1" id="KW-0547">Nucleotide-binding</keyword>
<keyword evidence="2" id="KW-0648">Protein biosynthesis</keyword>
<dbReference type="Gene3D" id="3.40.50.300">
    <property type="entry name" value="P-loop containing nucleotide triphosphate hydrolases"/>
    <property type="match status" value="1"/>
</dbReference>
<comment type="caution">
    <text evidence="5">The sequence shown here is derived from an EMBL/GenBank/DDBJ whole genome shotgun (WGS) entry which is preliminary data.</text>
</comment>